<sequence length="76" mass="8615">MAPAAAFAMATVLFVYAITTPTNDRHFVFHTGQSLLTKPEAIRDYPSVRLGIRPYVILQLKKKHNSYAANRLQRRA</sequence>
<dbReference type="AlphaFoldDB" id="A0A545UPB7"/>
<reference evidence="2 3" key="1">
    <citation type="journal article" date="2019" name="Appl. Microbiol. Biotechnol.">
        <title>Genome sequence of Isaria javanica and comparative genome analysis insights into family S53 peptidase evolution in fungal entomopathogens.</title>
        <authorList>
            <person name="Lin R."/>
            <person name="Zhang X."/>
            <person name="Xin B."/>
            <person name="Zou M."/>
            <person name="Gao Y."/>
            <person name="Qin F."/>
            <person name="Hu Q."/>
            <person name="Xie B."/>
            <person name="Cheng X."/>
        </authorList>
    </citation>
    <scope>NUCLEOTIDE SEQUENCE [LARGE SCALE GENOMIC DNA]</scope>
    <source>
        <strain evidence="2 3">IJ1G</strain>
    </source>
</reference>
<gene>
    <name evidence="2" type="ORF">IF1G_10185</name>
</gene>
<dbReference type="Proteomes" id="UP000315783">
    <property type="component" value="Unassembled WGS sequence"/>
</dbReference>
<keyword evidence="3" id="KW-1185">Reference proteome</keyword>
<name>A0A545UPB7_9HYPO</name>
<protein>
    <recommendedName>
        <fullName evidence="4">Secreted protein</fullName>
    </recommendedName>
</protein>
<evidence type="ECO:0008006" key="4">
    <source>
        <dbReference type="Google" id="ProtNLM"/>
    </source>
</evidence>
<feature type="chain" id="PRO_5021836840" description="Secreted protein" evidence="1">
    <location>
        <begin position="18"/>
        <end position="76"/>
    </location>
</feature>
<evidence type="ECO:0000313" key="3">
    <source>
        <dbReference type="Proteomes" id="UP000315783"/>
    </source>
</evidence>
<dbReference type="EMBL" id="SPUK01000020">
    <property type="protein sequence ID" value="TQV91304.1"/>
    <property type="molecule type" value="Genomic_DNA"/>
</dbReference>
<keyword evidence="1" id="KW-0732">Signal</keyword>
<comment type="caution">
    <text evidence="2">The sequence shown here is derived from an EMBL/GenBank/DDBJ whole genome shotgun (WGS) entry which is preliminary data.</text>
</comment>
<proteinExistence type="predicted"/>
<feature type="signal peptide" evidence="1">
    <location>
        <begin position="1"/>
        <end position="17"/>
    </location>
</feature>
<evidence type="ECO:0000313" key="2">
    <source>
        <dbReference type="EMBL" id="TQV91304.1"/>
    </source>
</evidence>
<organism evidence="2 3">
    <name type="scientific">Cordyceps javanica</name>
    <dbReference type="NCBI Taxonomy" id="43265"/>
    <lineage>
        <taxon>Eukaryota</taxon>
        <taxon>Fungi</taxon>
        <taxon>Dikarya</taxon>
        <taxon>Ascomycota</taxon>
        <taxon>Pezizomycotina</taxon>
        <taxon>Sordariomycetes</taxon>
        <taxon>Hypocreomycetidae</taxon>
        <taxon>Hypocreales</taxon>
        <taxon>Cordycipitaceae</taxon>
        <taxon>Cordyceps</taxon>
    </lineage>
</organism>
<accession>A0A545UPB7</accession>
<evidence type="ECO:0000256" key="1">
    <source>
        <dbReference type="SAM" id="SignalP"/>
    </source>
</evidence>